<feature type="domain" description="AAA+ ATPase" evidence="4">
    <location>
        <begin position="132"/>
        <end position="289"/>
    </location>
</feature>
<dbReference type="RefSeq" id="WP_155432491.1">
    <property type="nucleotide sequence ID" value="NZ_WNJO01000021.1"/>
</dbReference>
<dbReference type="GO" id="GO:0005886">
    <property type="term" value="C:plasma membrane"/>
    <property type="evidence" value="ECO:0007669"/>
    <property type="project" value="TreeGrafter"/>
</dbReference>
<accession>A0A7X2XX50</accession>
<evidence type="ECO:0000256" key="2">
    <source>
        <dbReference type="ARBA" id="ARBA00022741"/>
    </source>
</evidence>
<protein>
    <submittedName>
        <fullName evidence="5">AAA family ATPase</fullName>
    </submittedName>
</protein>
<dbReference type="Gene3D" id="3.40.50.300">
    <property type="entry name" value="P-loop containing nucleotide triphosphate hydrolases"/>
    <property type="match status" value="1"/>
</dbReference>
<dbReference type="Gene3D" id="3.30.450.90">
    <property type="match status" value="1"/>
</dbReference>
<dbReference type="SMART" id="SM00382">
    <property type="entry name" value="AAA"/>
    <property type="match status" value="1"/>
</dbReference>
<dbReference type="InterPro" id="IPR047667">
    <property type="entry name" value="ATPase_ComGA"/>
</dbReference>
<dbReference type="InterPro" id="IPR003593">
    <property type="entry name" value="AAA+_ATPase"/>
</dbReference>
<dbReference type="GO" id="GO:0016887">
    <property type="term" value="F:ATP hydrolysis activity"/>
    <property type="evidence" value="ECO:0007669"/>
    <property type="project" value="TreeGrafter"/>
</dbReference>
<sequence>MIESLGQMLLQAAIETGSSDLHIQPDGDHYQVSQHRAIGLVAVQQLSFEEGQQLIAHFKYRANMAITETRRPQLGAMTLSVDGQIVHLRLSSVGNFLNQESLVMRLLLPLDVQQPKFLVPAQFQQLRQWSGLRGLILFAGPTGSGKTTTIYQLARELSASQSVLSIEDPVEIIAPDFLQLQVNPAAEMSYQALIKVALRHRPEVLIVGEIRDHETAKAAVDAALSGHLVLSSVHAQTARGTVNRLSQLAIDQIAIEQAVIGVAYQRLLPTQTGDLAAYFDLVEGPVTADWYQQTNMTQQWKETLADAKQRSQISSATYHRFENG</sequence>
<evidence type="ECO:0000313" key="5">
    <source>
        <dbReference type="EMBL" id="MTV83231.1"/>
    </source>
</evidence>
<name>A0A7X2XX50_9LACO</name>
<dbReference type="GO" id="GO:0005524">
    <property type="term" value="F:ATP binding"/>
    <property type="evidence" value="ECO:0007669"/>
    <property type="project" value="UniProtKB-KW"/>
</dbReference>
<dbReference type="PANTHER" id="PTHR30258:SF2">
    <property type="entry name" value="COMG OPERON PROTEIN 1"/>
    <property type="match status" value="1"/>
</dbReference>
<keyword evidence="6" id="KW-1185">Reference proteome</keyword>
<dbReference type="PANTHER" id="PTHR30258">
    <property type="entry name" value="TYPE II SECRETION SYSTEM PROTEIN GSPE-RELATED"/>
    <property type="match status" value="1"/>
</dbReference>
<keyword evidence="2" id="KW-0547">Nucleotide-binding</keyword>
<dbReference type="SUPFAM" id="SSF52540">
    <property type="entry name" value="P-loop containing nucleoside triphosphate hydrolases"/>
    <property type="match status" value="1"/>
</dbReference>
<dbReference type="Proteomes" id="UP000466388">
    <property type="component" value="Unassembled WGS sequence"/>
</dbReference>
<evidence type="ECO:0000313" key="6">
    <source>
        <dbReference type="Proteomes" id="UP000466388"/>
    </source>
</evidence>
<dbReference type="NCBIfam" id="NF041000">
    <property type="entry name" value="ATPase_ComGA"/>
    <property type="match status" value="1"/>
</dbReference>
<evidence type="ECO:0000256" key="1">
    <source>
        <dbReference type="ARBA" id="ARBA00006611"/>
    </source>
</evidence>
<dbReference type="AlphaFoldDB" id="A0A7X2XX50"/>
<evidence type="ECO:0000259" key="4">
    <source>
        <dbReference type="SMART" id="SM00382"/>
    </source>
</evidence>
<dbReference type="Pfam" id="PF00437">
    <property type="entry name" value="T2SSE"/>
    <property type="match status" value="1"/>
</dbReference>
<comment type="similarity">
    <text evidence="1">Belongs to the GSP E family.</text>
</comment>
<proteinExistence type="inferred from homology"/>
<reference evidence="5 6" key="1">
    <citation type="submission" date="2019-11" db="EMBL/GenBank/DDBJ databases">
        <title>Lactobacillus sp. nov. CRM56-3, isolated from fermented tea leaves.</title>
        <authorList>
            <person name="Phuengjayaem S."/>
            <person name="Tanasupawat S."/>
        </authorList>
    </citation>
    <scope>NUCLEOTIDE SEQUENCE [LARGE SCALE GENOMIC DNA]</scope>
    <source>
        <strain evidence="5 6">CRM56-3</strain>
    </source>
</reference>
<gene>
    <name evidence="5" type="ORF">GM612_11435</name>
</gene>
<dbReference type="InterPro" id="IPR027417">
    <property type="entry name" value="P-loop_NTPase"/>
</dbReference>
<evidence type="ECO:0000256" key="3">
    <source>
        <dbReference type="ARBA" id="ARBA00022840"/>
    </source>
</evidence>
<comment type="caution">
    <text evidence="5">The sequence shown here is derived from an EMBL/GenBank/DDBJ whole genome shotgun (WGS) entry which is preliminary data.</text>
</comment>
<dbReference type="EMBL" id="WNJO01000021">
    <property type="protein sequence ID" value="MTV83231.1"/>
    <property type="molecule type" value="Genomic_DNA"/>
</dbReference>
<organism evidence="5 6">
    <name type="scientific">Secundilactobacillus folii</name>
    <dbReference type="NCBI Taxonomy" id="2678357"/>
    <lineage>
        <taxon>Bacteria</taxon>
        <taxon>Bacillati</taxon>
        <taxon>Bacillota</taxon>
        <taxon>Bacilli</taxon>
        <taxon>Lactobacillales</taxon>
        <taxon>Lactobacillaceae</taxon>
        <taxon>Secundilactobacillus</taxon>
    </lineage>
</organism>
<dbReference type="InterPro" id="IPR001482">
    <property type="entry name" value="T2SS/T4SS_dom"/>
</dbReference>
<dbReference type="CDD" id="cd01129">
    <property type="entry name" value="PulE-GspE-like"/>
    <property type="match status" value="1"/>
</dbReference>
<keyword evidence="3" id="KW-0067">ATP-binding</keyword>